<reference evidence="2 3" key="1">
    <citation type="submission" date="2020-02" db="EMBL/GenBank/DDBJ databases">
        <title>Balneolaceae bacterium YR4-1, complete genome.</title>
        <authorList>
            <person name="Li Y."/>
            <person name="Wu S."/>
        </authorList>
    </citation>
    <scope>NUCLEOTIDE SEQUENCE [LARGE SCALE GENOMIC DNA]</scope>
    <source>
        <strain evidence="2 3">YR4-1</strain>
    </source>
</reference>
<sequence length="163" mass="17728">MKILAFSLILVISSGAVSLAQNPIEQKVFGYYQDGERLGNRKLLTIMEPYPDAYTQMRKAQNNFTAGLALSIPATLLLGGELIRISQAETFDDLTPSAMTYIGLPLSFVGSALLINGNFKRQAAVKTYNNSVNAIKNSEFRGSFKPVLKFTAGITGVGFKVKL</sequence>
<evidence type="ECO:0000256" key="1">
    <source>
        <dbReference type="SAM" id="SignalP"/>
    </source>
</evidence>
<dbReference type="RefSeq" id="WP_165140974.1">
    <property type="nucleotide sequence ID" value="NZ_JAALLT010000002.1"/>
</dbReference>
<accession>A0A6M1SMJ2</accession>
<dbReference type="EMBL" id="JAALLT010000002">
    <property type="protein sequence ID" value="NGP76541.1"/>
    <property type="molecule type" value="Genomic_DNA"/>
</dbReference>
<proteinExistence type="predicted"/>
<feature type="signal peptide" evidence="1">
    <location>
        <begin position="1"/>
        <end position="20"/>
    </location>
</feature>
<feature type="chain" id="PRO_5026663297" evidence="1">
    <location>
        <begin position="21"/>
        <end position="163"/>
    </location>
</feature>
<dbReference type="Proteomes" id="UP000473278">
    <property type="component" value="Unassembled WGS sequence"/>
</dbReference>
<gene>
    <name evidence="2" type="ORF">G3570_07850</name>
</gene>
<comment type="caution">
    <text evidence="2">The sequence shown here is derived from an EMBL/GenBank/DDBJ whole genome shotgun (WGS) entry which is preliminary data.</text>
</comment>
<evidence type="ECO:0000313" key="3">
    <source>
        <dbReference type="Proteomes" id="UP000473278"/>
    </source>
</evidence>
<evidence type="ECO:0000313" key="2">
    <source>
        <dbReference type="EMBL" id="NGP76541.1"/>
    </source>
</evidence>
<organism evidence="2 3">
    <name type="scientific">Halalkalibaculum roseum</name>
    <dbReference type="NCBI Taxonomy" id="2709311"/>
    <lineage>
        <taxon>Bacteria</taxon>
        <taxon>Pseudomonadati</taxon>
        <taxon>Balneolota</taxon>
        <taxon>Balneolia</taxon>
        <taxon>Balneolales</taxon>
        <taxon>Balneolaceae</taxon>
        <taxon>Halalkalibaculum</taxon>
    </lineage>
</organism>
<keyword evidence="1" id="KW-0732">Signal</keyword>
<dbReference type="AlphaFoldDB" id="A0A6M1SMJ2"/>
<name>A0A6M1SMJ2_9BACT</name>
<protein>
    <submittedName>
        <fullName evidence="2">Uncharacterized protein</fullName>
    </submittedName>
</protein>
<keyword evidence="3" id="KW-1185">Reference proteome</keyword>